<proteinExistence type="predicted"/>
<dbReference type="EMBL" id="CADCVH010000022">
    <property type="protein sequence ID" value="CAA9449850.1"/>
    <property type="molecule type" value="Genomic_DNA"/>
</dbReference>
<dbReference type="AlphaFoldDB" id="A0A6J4QRG1"/>
<sequence length="85" mass="9721">ERKRRAEHNGASGHGRTRQLERAGARGARQVLLPAHPGQRRRRVRHQARGRGRGRPDRALQGDRHRLLRHGAQGPHLREHPPGRL</sequence>
<evidence type="ECO:0000313" key="2">
    <source>
        <dbReference type="EMBL" id="CAA9449850.1"/>
    </source>
</evidence>
<feature type="non-terminal residue" evidence="2">
    <location>
        <position position="85"/>
    </location>
</feature>
<feature type="compositionally biased region" description="Basic and acidic residues" evidence="1">
    <location>
        <begin position="54"/>
        <end position="65"/>
    </location>
</feature>
<protein>
    <submittedName>
        <fullName evidence="2">Uncharacterized protein</fullName>
    </submittedName>
</protein>
<name>A0A6J4QRG1_9ACTN</name>
<organism evidence="2">
    <name type="scientific">uncultured Rubrobacteraceae bacterium</name>
    <dbReference type="NCBI Taxonomy" id="349277"/>
    <lineage>
        <taxon>Bacteria</taxon>
        <taxon>Bacillati</taxon>
        <taxon>Actinomycetota</taxon>
        <taxon>Rubrobacteria</taxon>
        <taxon>Rubrobacterales</taxon>
        <taxon>Rubrobacteraceae</taxon>
        <taxon>environmental samples</taxon>
    </lineage>
</organism>
<feature type="non-terminal residue" evidence="2">
    <location>
        <position position="1"/>
    </location>
</feature>
<feature type="region of interest" description="Disordered" evidence="1">
    <location>
        <begin position="1"/>
        <end position="85"/>
    </location>
</feature>
<feature type="compositionally biased region" description="Basic and acidic residues" evidence="1">
    <location>
        <begin position="76"/>
        <end position="85"/>
    </location>
</feature>
<gene>
    <name evidence="2" type="ORF">AVDCRST_MAG02-805</name>
</gene>
<accession>A0A6J4QRG1</accession>
<reference evidence="2" key="1">
    <citation type="submission" date="2020-02" db="EMBL/GenBank/DDBJ databases">
        <authorList>
            <person name="Meier V. D."/>
        </authorList>
    </citation>
    <scope>NUCLEOTIDE SEQUENCE</scope>
    <source>
        <strain evidence="2">AVDCRST_MAG02</strain>
    </source>
</reference>
<evidence type="ECO:0000256" key="1">
    <source>
        <dbReference type="SAM" id="MobiDB-lite"/>
    </source>
</evidence>
<feature type="compositionally biased region" description="Basic residues" evidence="1">
    <location>
        <begin position="38"/>
        <end position="53"/>
    </location>
</feature>